<sequence length="74" mass="8403">MSFRDYISNRQARGNPQGDFVRDAKLDPNLPDVESWAQLRAYLERNRACDGAIDAARSVWGSYVAKTRRSARSV</sequence>
<feature type="region of interest" description="Disordered" evidence="1">
    <location>
        <begin position="1"/>
        <end position="24"/>
    </location>
</feature>
<dbReference type="EMBL" id="CP065592">
    <property type="protein sequence ID" value="QPQ55096.1"/>
    <property type="molecule type" value="Genomic_DNA"/>
</dbReference>
<dbReference type="InterPro" id="IPR023089">
    <property type="entry name" value="YozE_SAM-like"/>
</dbReference>
<dbReference type="RefSeq" id="WP_200971772.1">
    <property type="nucleotide sequence ID" value="NZ_CP065592.1"/>
</dbReference>
<organism evidence="3 4">
    <name type="scientific">Allosphingosinicella flava</name>
    <dbReference type="NCBI Taxonomy" id="2771430"/>
    <lineage>
        <taxon>Bacteria</taxon>
        <taxon>Pseudomonadati</taxon>
        <taxon>Pseudomonadota</taxon>
        <taxon>Alphaproteobacteria</taxon>
        <taxon>Sphingomonadales</taxon>
        <taxon>Sphingomonadaceae</taxon>
        <taxon>Allosphingosinicella</taxon>
    </lineage>
</organism>
<dbReference type="Pfam" id="PF06855">
    <property type="entry name" value="YozE_SAM_like"/>
    <property type="match status" value="1"/>
</dbReference>
<dbReference type="AlphaFoldDB" id="A0A7T2GJM2"/>
<accession>A0A7T2GJM2</accession>
<feature type="domain" description="YozE SAM-like" evidence="2">
    <location>
        <begin position="2"/>
        <end position="63"/>
    </location>
</feature>
<gene>
    <name evidence="3" type="ORF">IC614_00245</name>
</gene>
<evidence type="ECO:0000313" key="4">
    <source>
        <dbReference type="Proteomes" id="UP000594873"/>
    </source>
</evidence>
<protein>
    <recommendedName>
        <fullName evidence="2">YozE SAM-like domain-containing protein</fullName>
    </recommendedName>
</protein>
<dbReference type="KEGG" id="sflv:IC614_00245"/>
<reference evidence="3 4" key="1">
    <citation type="submission" date="2020-11" db="EMBL/GenBank/DDBJ databases">
        <title>Genome seq and assembly of Sphingosinicella sp.</title>
        <authorList>
            <person name="Chhetri G."/>
        </authorList>
    </citation>
    <scope>NUCLEOTIDE SEQUENCE [LARGE SCALE GENOMIC DNA]</scope>
    <source>
        <strain evidence="3 4">UDD2</strain>
    </source>
</reference>
<name>A0A7T2GJM2_9SPHN</name>
<dbReference type="Proteomes" id="UP000594873">
    <property type="component" value="Chromosome"/>
</dbReference>
<keyword evidence="4" id="KW-1185">Reference proteome</keyword>
<evidence type="ECO:0000313" key="3">
    <source>
        <dbReference type="EMBL" id="QPQ55096.1"/>
    </source>
</evidence>
<evidence type="ECO:0000259" key="2">
    <source>
        <dbReference type="Pfam" id="PF06855"/>
    </source>
</evidence>
<dbReference type="SUPFAM" id="SSF140652">
    <property type="entry name" value="YozE-like"/>
    <property type="match status" value="1"/>
</dbReference>
<evidence type="ECO:0000256" key="1">
    <source>
        <dbReference type="SAM" id="MobiDB-lite"/>
    </source>
</evidence>
<proteinExistence type="predicted"/>
<dbReference type="InterPro" id="IPR036806">
    <property type="entry name" value="YozE_SAM-like_sf"/>
</dbReference>
<dbReference type="Gene3D" id="1.10.150.260">
    <property type="entry name" value="YozE SAM-like"/>
    <property type="match status" value="1"/>
</dbReference>